<evidence type="ECO:0000313" key="2">
    <source>
        <dbReference type="EMBL" id="AIJ48878.1"/>
    </source>
</evidence>
<feature type="transmembrane region" description="Helical" evidence="1">
    <location>
        <begin position="6"/>
        <end position="27"/>
    </location>
</feature>
<name>A0A076PT35_COMTE</name>
<evidence type="ECO:0008006" key="4">
    <source>
        <dbReference type="Google" id="ProtNLM"/>
    </source>
</evidence>
<keyword evidence="1" id="KW-1133">Transmembrane helix</keyword>
<reference evidence="2 3" key="1">
    <citation type="journal article" date="2014" name="Genome Announc.">
        <title>Complete Genome Sequence of Polychlorinated Biphenyl Degrader Comamonas testosteroni TK102 (NBRC 109938).</title>
        <authorList>
            <person name="Fukuda K."/>
            <person name="Hosoyama A."/>
            <person name="Tsuchikane K."/>
            <person name="Ohji S."/>
            <person name="Yamazoe A."/>
            <person name="Fujita N."/>
            <person name="Shintani M."/>
            <person name="Kimbara K."/>
        </authorList>
    </citation>
    <scope>NUCLEOTIDE SEQUENCE [LARGE SCALE GENOMIC DNA]</scope>
    <source>
        <strain evidence="2">TK102</strain>
    </source>
</reference>
<dbReference type="HOGENOM" id="CLU_1552672_0_0_4"/>
<dbReference type="InterPro" id="IPR025518">
    <property type="entry name" value="DUF4406"/>
</dbReference>
<dbReference type="AlphaFoldDB" id="A0A076PT35"/>
<dbReference type="Proteomes" id="UP000028782">
    <property type="component" value="Chromosome"/>
</dbReference>
<organism evidence="2 3">
    <name type="scientific">Comamonas testosteroni TK102</name>
    <dbReference type="NCBI Taxonomy" id="1392005"/>
    <lineage>
        <taxon>Bacteria</taxon>
        <taxon>Pseudomonadati</taxon>
        <taxon>Pseudomonadota</taxon>
        <taxon>Betaproteobacteria</taxon>
        <taxon>Burkholderiales</taxon>
        <taxon>Comamonadaceae</taxon>
        <taxon>Comamonas</taxon>
    </lineage>
</organism>
<dbReference type="RefSeq" id="WP_043375038.1">
    <property type="nucleotide sequence ID" value="NZ_CP006704.1"/>
</dbReference>
<evidence type="ECO:0000313" key="3">
    <source>
        <dbReference type="Proteomes" id="UP000028782"/>
    </source>
</evidence>
<proteinExistence type="predicted"/>
<protein>
    <recommendedName>
        <fullName evidence="4">DUF4406 domain-containing protein</fullName>
    </recommendedName>
</protein>
<dbReference type="SUPFAM" id="SSF52309">
    <property type="entry name" value="N-(deoxy)ribosyltransferase-like"/>
    <property type="match status" value="1"/>
</dbReference>
<gene>
    <name evidence="2" type="ORF">O987_24005</name>
</gene>
<dbReference type="EMBL" id="CP006704">
    <property type="protein sequence ID" value="AIJ48878.1"/>
    <property type="molecule type" value="Genomic_DNA"/>
</dbReference>
<keyword evidence="1" id="KW-0472">Membrane</keyword>
<evidence type="ECO:0000256" key="1">
    <source>
        <dbReference type="SAM" id="Phobius"/>
    </source>
</evidence>
<sequence length="172" mass="19059">MNTLNLVRLIALKLALLGGGAMGWAFARHYIADRVRQMGQILLGKQDLRCIFSMLEVMQARQSAKRVYLSGPMSGLPELNYPTFNDKAAELRARGWHVENPAENPAPPCGSWRGYMRMALWQLVSCEAIYLLPGWENSKGARLEYSIAQSLGLEVIEAAISIHINSTNKAAA</sequence>
<keyword evidence="1" id="KW-0812">Transmembrane</keyword>
<dbReference type="KEGG" id="ctes:O987_24005"/>
<accession>A0A076PT35</accession>
<dbReference type="Pfam" id="PF14359">
    <property type="entry name" value="DUF4406"/>
    <property type="match status" value="1"/>
</dbReference>
<dbReference type="Gene3D" id="3.40.50.10400">
    <property type="entry name" value="Hypothetical protein PA1492"/>
    <property type="match status" value="1"/>
</dbReference>